<reference evidence="3 4" key="1">
    <citation type="submission" date="2016-09" db="EMBL/GenBank/DDBJ databases">
        <title>The complete genome sequences of Rhizobium gallicum, symbiovars gallicum and phaseoli, symbionts associated to common bean (Phaseolus vulgaris).</title>
        <authorList>
            <person name="Bustos P."/>
            <person name="Santamaria R.I."/>
            <person name="Perez-Carrascal O.M."/>
            <person name="Juarez S."/>
            <person name="Lozano L."/>
            <person name="Martinez-Flores I."/>
            <person name="Martinez-Romero E."/>
            <person name="Cevallos M."/>
            <person name="Romero D."/>
            <person name="Davila G."/>
            <person name="Gonzalez V."/>
        </authorList>
    </citation>
    <scope>NUCLEOTIDE SEQUENCE [LARGE SCALE GENOMIC DNA]</scope>
    <source>
        <strain evidence="3 4">8C-3</strain>
    </source>
</reference>
<gene>
    <name evidence="3" type="ORF">AM571_CH01437</name>
</gene>
<feature type="coiled-coil region" evidence="1">
    <location>
        <begin position="321"/>
        <end position="348"/>
    </location>
</feature>
<evidence type="ECO:0008006" key="5">
    <source>
        <dbReference type="Google" id="ProtNLM"/>
    </source>
</evidence>
<protein>
    <recommendedName>
        <fullName evidence="5">Tail tape measure protein</fullName>
    </recommendedName>
</protein>
<evidence type="ECO:0000313" key="4">
    <source>
        <dbReference type="Proteomes" id="UP000185109"/>
    </source>
</evidence>
<name>A0A1L5P279_RHIET</name>
<feature type="region of interest" description="Disordered" evidence="2">
    <location>
        <begin position="356"/>
        <end position="389"/>
    </location>
</feature>
<organism evidence="3 4">
    <name type="scientific">Rhizobium etli 8C-3</name>
    <dbReference type="NCBI Taxonomy" id="538025"/>
    <lineage>
        <taxon>Bacteria</taxon>
        <taxon>Pseudomonadati</taxon>
        <taxon>Pseudomonadota</taxon>
        <taxon>Alphaproteobacteria</taxon>
        <taxon>Hyphomicrobiales</taxon>
        <taxon>Rhizobiaceae</taxon>
        <taxon>Rhizobium/Agrobacterium group</taxon>
        <taxon>Rhizobium</taxon>
    </lineage>
</organism>
<dbReference type="EMBL" id="CP017241">
    <property type="protein sequence ID" value="APO74272.1"/>
    <property type="molecule type" value="Genomic_DNA"/>
</dbReference>
<sequence>MTRPDIPITFTANARSVRAAFAQVRAEAAMTASSVAGLATKLRSGISGLAGVVASGPAGIVASLGISGLATAVQASIESIVQLGKTAKLAGVNFKDFQELKYAADQNLIGVDALADGLKELQLRTDEFVQTGQGPAAESFQRLGLDAKTLAAGLKDPAKLFETVIDRIKQLDKAAQIRIMDELFGGTAAEQFIGFVEKGSRSIKDLRSEGEAFGIVMDEEFLKKAEEANRKFNALSTVVGVTLKSAIVSAADSLYEFIDGFRDFQNQQSSTLETRIKEIGEQSLELETQILKLKDAGRNGSEKLSDTARDLGFETSKNTLLAGVEGQVAALEEQRKQLTDEAAKITDVLNGRIKPMDRPAGETWTPPVVPPATSNSGRSGSTKAAREEKNAVDDVIASLKEEIALVGASDVEREKMVQLRRAGVEATSAEGKQISSLVEQLHRQEEAERLVTEQRERGIEAAERLGQTMDDQLLRIVDGTFDARDALAALVQEILNATTNGKGLFGSLFSALASGFGGGNASSLNSSINFTGANTTLSDFLGYGGARAGGGDVTPGRIYRVNEYEDEFFAPSQHGRIIAPSKLRGTAAASETGRSLVEIRLGEGLVGEILQQSADQSVQIVRTNNEAQANYRQNGGTL</sequence>
<dbReference type="AlphaFoldDB" id="A0A1L5P279"/>
<evidence type="ECO:0000256" key="2">
    <source>
        <dbReference type="SAM" id="MobiDB-lite"/>
    </source>
</evidence>
<keyword evidence="1" id="KW-0175">Coiled coil</keyword>
<dbReference type="Proteomes" id="UP000185109">
    <property type="component" value="Chromosome"/>
</dbReference>
<accession>A0A1L5P279</accession>
<evidence type="ECO:0000256" key="1">
    <source>
        <dbReference type="SAM" id="Coils"/>
    </source>
</evidence>
<evidence type="ECO:0000313" key="3">
    <source>
        <dbReference type="EMBL" id="APO74272.1"/>
    </source>
</evidence>
<feature type="compositionally biased region" description="Polar residues" evidence="2">
    <location>
        <begin position="372"/>
        <end position="382"/>
    </location>
</feature>
<proteinExistence type="predicted"/>